<name>A0A0D6PJ23_9PROT</name>
<dbReference type="Gene3D" id="3.30.300.20">
    <property type="match status" value="1"/>
</dbReference>
<organism evidence="1 2">
    <name type="scientific">Acidocella aminolytica 101 = DSM 11237</name>
    <dbReference type="NCBI Taxonomy" id="1120923"/>
    <lineage>
        <taxon>Bacteria</taxon>
        <taxon>Pseudomonadati</taxon>
        <taxon>Pseudomonadota</taxon>
        <taxon>Alphaproteobacteria</taxon>
        <taxon>Acetobacterales</taxon>
        <taxon>Acidocellaceae</taxon>
        <taxon>Acidocella</taxon>
    </lineage>
</organism>
<dbReference type="SUPFAM" id="SSF82784">
    <property type="entry name" value="OsmC-like"/>
    <property type="match status" value="1"/>
</dbReference>
<dbReference type="OrthoDB" id="5297623at2"/>
<keyword evidence="2" id="KW-1185">Reference proteome</keyword>
<comment type="caution">
    <text evidence="1">The sequence shown here is derived from an EMBL/GenBank/DDBJ whole genome shotgun (WGS) entry which is preliminary data.</text>
</comment>
<dbReference type="Pfam" id="PF02566">
    <property type="entry name" value="OsmC"/>
    <property type="match status" value="1"/>
</dbReference>
<reference evidence="1 2" key="1">
    <citation type="submission" date="2012-11" db="EMBL/GenBank/DDBJ databases">
        <title>Whole genome sequence of Acidocella aminolytica 101 = DSM 11237.</title>
        <authorList>
            <person name="Azuma Y."/>
            <person name="Higashiura N."/>
            <person name="Hirakawa H."/>
            <person name="Matsushita K."/>
        </authorList>
    </citation>
    <scope>NUCLEOTIDE SEQUENCE [LARGE SCALE GENOMIC DNA]</scope>
    <source>
        <strain evidence="2">101 / DSM 11237</strain>
    </source>
</reference>
<dbReference type="EMBL" id="BANC01000112">
    <property type="protein sequence ID" value="GAN81740.1"/>
    <property type="molecule type" value="Genomic_DNA"/>
</dbReference>
<dbReference type="InterPro" id="IPR015946">
    <property type="entry name" value="KH_dom-like_a/b"/>
</dbReference>
<sequence>MSERVTINITRQEDYRFLVEFGPQYPTLIADEPMPIGEDTGPAPQHLLAAAIANCLCASLTFACRKYHEDPGEFAATVTCVSGRNEHNRLRITSVEVSISLGSKAEQLPHLQRALASFEDFCTVTQSVERGIPVKVDIFGADGAKLH</sequence>
<dbReference type="InterPro" id="IPR003718">
    <property type="entry name" value="OsmC/Ohr_fam"/>
</dbReference>
<protein>
    <submittedName>
        <fullName evidence="1">Osmotically inducible peroxiredoxin OsmC</fullName>
    </submittedName>
</protein>
<proteinExistence type="predicted"/>
<dbReference type="InterPro" id="IPR036102">
    <property type="entry name" value="OsmC/Ohrsf"/>
</dbReference>
<dbReference type="RefSeq" id="WP_048880125.1">
    <property type="nucleotide sequence ID" value="NZ_BANC01000112.1"/>
</dbReference>
<evidence type="ECO:0000313" key="2">
    <source>
        <dbReference type="Proteomes" id="UP000032668"/>
    </source>
</evidence>
<dbReference type="Proteomes" id="UP000032668">
    <property type="component" value="Unassembled WGS sequence"/>
</dbReference>
<dbReference type="AlphaFoldDB" id="A0A0D6PJ23"/>
<accession>A0A0D6PJ23</accession>
<evidence type="ECO:0000313" key="1">
    <source>
        <dbReference type="EMBL" id="GAN81740.1"/>
    </source>
</evidence>
<dbReference type="STRING" id="1120923.SAMN02746095_03249"/>
<gene>
    <name evidence="1" type="ORF">Aam_114_027</name>
</gene>